<dbReference type="InterPro" id="IPR036678">
    <property type="entry name" value="MutS_con_dom_sf"/>
</dbReference>
<dbReference type="InterPro" id="IPR036187">
    <property type="entry name" value="DNA_mismatch_repair_MutS_sf"/>
</dbReference>
<keyword evidence="5 6" id="KW-0238">DNA-binding</keyword>
<dbReference type="Gene3D" id="3.30.420.110">
    <property type="entry name" value="MutS, connector domain"/>
    <property type="match status" value="1"/>
</dbReference>
<gene>
    <name evidence="9" type="ORF">HXX76_014671</name>
</gene>
<evidence type="ECO:0000256" key="2">
    <source>
        <dbReference type="ARBA" id="ARBA00022741"/>
    </source>
</evidence>
<dbReference type="GO" id="GO:0005524">
    <property type="term" value="F:ATP binding"/>
    <property type="evidence" value="ECO:0007669"/>
    <property type="project" value="UniProtKB-UniRule"/>
</dbReference>
<dbReference type="InterPro" id="IPR017261">
    <property type="entry name" value="DNA_mismatch_repair_MutS/MSH"/>
</dbReference>
<feature type="region of interest" description="Disordered" evidence="7">
    <location>
        <begin position="1"/>
        <end position="376"/>
    </location>
</feature>
<evidence type="ECO:0000256" key="7">
    <source>
        <dbReference type="SAM" id="MobiDB-lite"/>
    </source>
</evidence>
<reference evidence="9" key="1">
    <citation type="journal article" date="2020" name="bioRxiv">
        <title>Comparative genomics of Chlamydomonas.</title>
        <authorList>
            <person name="Craig R.J."/>
            <person name="Hasan A.R."/>
            <person name="Ness R.W."/>
            <person name="Keightley P.D."/>
        </authorList>
    </citation>
    <scope>NUCLEOTIDE SEQUENCE</scope>
    <source>
        <strain evidence="9">SAG 7.73</strain>
    </source>
</reference>
<comment type="function">
    <text evidence="6">Component of the post-replicative DNA mismatch repair system (MMR).</text>
</comment>
<dbReference type="Pfam" id="PF05188">
    <property type="entry name" value="MutS_II"/>
    <property type="match status" value="1"/>
</dbReference>
<dbReference type="PANTHER" id="PTHR11361">
    <property type="entry name" value="DNA MISMATCH REPAIR PROTEIN MUTS FAMILY MEMBER"/>
    <property type="match status" value="1"/>
</dbReference>
<dbReference type="Pfam" id="PF00488">
    <property type="entry name" value="MutS_V"/>
    <property type="match status" value="1"/>
</dbReference>
<dbReference type="InterPro" id="IPR016151">
    <property type="entry name" value="DNA_mismatch_repair_MutS_N"/>
</dbReference>
<dbReference type="EMBL" id="JAEHOC010000067">
    <property type="protein sequence ID" value="KAG2424293.1"/>
    <property type="molecule type" value="Genomic_DNA"/>
</dbReference>
<protein>
    <recommendedName>
        <fullName evidence="6">DNA mismatch repair protein</fullName>
    </recommendedName>
</protein>
<dbReference type="SUPFAM" id="SSF55271">
    <property type="entry name" value="DNA repair protein MutS, domain I"/>
    <property type="match status" value="1"/>
</dbReference>
<dbReference type="Gene3D" id="3.40.50.300">
    <property type="entry name" value="P-loop containing nucleotide triphosphate hydrolases"/>
    <property type="match status" value="1"/>
</dbReference>
<dbReference type="OrthoDB" id="10252754at2759"/>
<evidence type="ECO:0000256" key="1">
    <source>
        <dbReference type="ARBA" id="ARBA00006271"/>
    </source>
</evidence>
<feature type="domain" description="DNA mismatch repair proteins mutS family" evidence="8">
    <location>
        <begin position="1320"/>
        <end position="1336"/>
    </location>
</feature>
<dbReference type="Proteomes" id="UP000650467">
    <property type="component" value="Unassembled WGS sequence"/>
</dbReference>
<feature type="compositionally biased region" description="Low complexity" evidence="7">
    <location>
        <begin position="309"/>
        <end position="332"/>
    </location>
</feature>
<feature type="compositionally biased region" description="Low complexity" evidence="7">
    <location>
        <begin position="102"/>
        <end position="128"/>
    </location>
</feature>
<keyword evidence="2 6" id="KW-0547">Nucleotide-binding</keyword>
<dbReference type="InterPro" id="IPR027417">
    <property type="entry name" value="P-loop_NTPase"/>
</dbReference>
<dbReference type="InterPro" id="IPR007695">
    <property type="entry name" value="DNA_mismatch_repair_MutS-lik_N"/>
</dbReference>
<keyword evidence="6" id="KW-0234">DNA repair</keyword>
<evidence type="ECO:0000256" key="3">
    <source>
        <dbReference type="ARBA" id="ARBA00022763"/>
    </source>
</evidence>
<proteinExistence type="inferred from homology"/>
<dbReference type="PROSITE" id="PS00486">
    <property type="entry name" value="DNA_MISMATCH_REPAIR_2"/>
    <property type="match status" value="1"/>
</dbReference>
<feature type="compositionally biased region" description="Low complexity" evidence="7">
    <location>
        <begin position="152"/>
        <end position="161"/>
    </location>
</feature>
<dbReference type="Pfam" id="PF05192">
    <property type="entry name" value="MutS_III"/>
    <property type="match status" value="1"/>
</dbReference>
<name>A0A835SIW6_CHLIN</name>
<dbReference type="GO" id="GO:0140664">
    <property type="term" value="F:ATP-dependent DNA damage sensor activity"/>
    <property type="evidence" value="ECO:0007669"/>
    <property type="project" value="InterPro"/>
</dbReference>
<dbReference type="InterPro" id="IPR045076">
    <property type="entry name" value="MutS"/>
</dbReference>
<evidence type="ECO:0000256" key="4">
    <source>
        <dbReference type="ARBA" id="ARBA00022840"/>
    </source>
</evidence>
<dbReference type="InterPro" id="IPR007861">
    <property type="entry name" value="DNA_mismatch_repair_MutS_clamp"/>
</dbReference>
<keyword evidence="10" id="KW-1185">Reference proteome</keyword>
<feature type="compositionally biased region" description="Low complexity" evidence="7">
    <location>
        <begin position="257"/>
        <end position="295"/>
    </location>
</feature>
<dbReference type="PANTHER" id="PTHR11361:SF148">
    <property type="entry name" value="DNA MISMATCH REPAIR PROTEIN MSH6"/>
    <property type="match status" value="1"/>
</dbReference>
<dbReference type="InterPro" id="IPR007860">
    <property type="entry name" value="DNA_mmatch_repair_MutS_con_dom"/>
</dbReference>
<feature type="compositionally biased region" description="Low complexity" evidence="7">
    <location>
        <begin position="362"/>
        <end position="373"/>
    </location>
</feature>
<evidence type="ECO:0000256" key="6">
    <source>
        <dbReference type="PIRNR" id="PIRNR037677"/>
    </source>
</evidence>
<feature type="compositionally biased region" description="Acidic residues" evidence="7">
    <location>
        <begin position="201"/>
        <end position="242"/>
    </location>
</feature>
<keyword evidence="4 6" id="KW-0067">ATP-binding</keyword>
<dbReference type="GO" id="GO:0032301">
    <property type="term" value="C:MutSalpha complex"/>
    <property type="evidence" value="ECO:0007669"/>
    <property type="project" value="TreeGrafter"/>
</dbReference>
<feature type="compositionally biased region" description="Gly residues" evidence="7">
    <location>
        <begin position="333"/>
        <end position="342"/>
    </location>
</feature>
<dbReference type="Gene3D" id="3.40.1170.10">
    <property type="entry name" value="DNA repair protein MutS, domain I"/>
    <property type="match status" value="1"/>
</dbReference>
<keyword evidence="3 6" id="KW-0227">DNA damage</keyword>
<dbReference type="Pfam" id="PF05190">
    <property type="entry name" value="MutS_IV"/>
    <property type="match status" value="1"/>
</dbReference>
<dbReference type="InterPro" id="IPR000432">
    <property type="entry name" value="DNA_mismatch_repair_MutS_C"/>
</dbReference>
<evidence type="ECO:0000313" key="9">
    <source>
        <dbReference type="EMBL" id="KAG2424293.1"/>
    </source>
</evidence>
<dbReference type="InterPro" id="IPR007696">
    <property type="entry name" value="DNA_mismatch_repair_MutS_core"/>
</dbReference>
<evidence type="ECO:0000256" key="5">
    <source>
        <dbReference type="ARBA" id="ARBA00023125"/>
    </source>
</evidence>
<dbReference type="Gene3D" id="1.10.1420.10">
    <property type="match status" value="2"/>
</dbReference>
<dbReference type="GO" id="GO:0030983">
    <property type="term" value="F:mismatched DNA binding"/>
    <property type="evidence" value="ECO:0007669"/>
    <property type="project" value="UniProtKB-UniRule"/>
</dbReference>
<organism evidence="9 10">
    <name type="scientific">Chlamydomonas incerta</name>
    <dbReference type="NCBI Taxonomy" id="51695"/>
    <lineage>
        <taxon>Eukaryota</taxon>
        <taxon>Viridiplantae</taxon>
        <taxon>Chlorophyta</taxon>
        <taxon>core chlorophytes</taxon>
        <taxon>Chlorophyceae</taxon>
        <taxon>CS clade</taxon>
        <taxon>Chlamydomonadales</taxon>
        <taxon>Chlamydomonadaceae</taxon>
        <taxon>Chlamydomonas</taxon>
    </lineage>
</organism>
<feature type="compositionally biased region" description="Acidic residues" evidence="7">
    <location>
        <begin position="172"/>
        <end position="193"/>
    </location>
</feature>
<feature type="compositionally biased region" description="Low complexity" evidence="7">
    <location>
        <begin position="70"/>
        <end position="90"/>
    </location>
</feature>
<comment type="caution">
    <text evidence="9">The sequence shown here is derived from an EMBL/GenBank/DDBJ whole genome shotgun (WGS) entry which is preliminary data.</text>
</comment>
<dbReference type="SUPFAM" id="SSF48334">
    <property type="entry name" value="DNA repair protein MutS, domain III"/>
    <property type="match status" value="1"/>
</dbReference>
<evidence type="ECO:0000313" key="10">
    <source>
        <dbReference type="Proteomes" id="UP000650467"/>
    </source>
</evidence>
<sequence length="1500" mass="152878">MKQRPISAFFGAGKAKEDKGATQAKISSFFGGKGSTTPGADTAKPQGGTTPAPAPAPAAGDKATPPPPAAGAAAAAAPTPAGAPVAAPAAAPTPAPAPAPALAPAKAAAAKVPAGGSSSKPAKAAAKGGSKGKAGKDVGNSTSKAAKGKKAAGGSAAAAAAGRKRLRRVVVDEEDGDDGAAAGLEDDVEEDESGTDKGDDSDFEAEGSGSDEEFSADEEQDSDDDDGDDDDEEMEDESDGDDNAGAGKKRKRGGKGKAAAPAAKRTPAPAKSKPAAAAAAATPAAARTPAAVSAGLNATTPAHGTASKGPASATAGGRTATATPGTVAQGSAGRSGGLGGGRSAAATPSTGRGVTGGAHTPSSSMRSMRSGMSDCATDASVPEVTLGVAASMDGDAARFAERMASRFPFLHPDRIRDADKRRPDDPEYDPRTLHIPDTWFKDAKVSEAQQQWWNLKSANFDSVLLFKVGKFYEMFEMDSYVGVDVLGLAFMKGEQPHAGFPEVKYGDMAEGLARAGYRVVVVEQTETPDMLAKRNEERKKRGLKACGVVDRQKVAVLSRGTLVDAAMVSSRPDAAYVLAVYEMEEPAPAPASAGGEGGAAPAGVRIGLCAVDCASGQVLLGEFVDDDVRSCLRTQLTALQPQELVLPAAPLSSVTQTVLRNGLRNPQRNLLKGKRGEWSADKTYRMLRDREYFTAGAAAAESGAGAYGSEEDPWAGPGADGAVATAAATDGADAMDVDAAAAAAAAGDGATGQPPELDPSKRWPALLRRFVAEGVASRPAAMAALGGAIRFLTEALLDRAVLPLGRFEELPALVPSAAAATAAGAEGAEGADADGGLPAYMGLNGAALENLEILENGDGGSAGTLLSVLDHCTTPFGRRRLRQWLCRPLCRCADIALRQDAVAGLMEGGLAEAAGQARKLLAGVSDLERAITRLHASTVEGGSGRDAAHVVLYEDAAKRKVAALTGALKDLRSAHTALGKLRDALARSEGGGSGSVLLRRIVIDRCRPQQVEAALKAIEGACDWKEAAQTGRAVPEQGVDEAYDAAMEGMEAAERRLQEHLKELRSRLNCRELAYVSVNKDSHLLEVPEALANELGGEFHLCGNRKGYKRFTSNRLKELVGAREEAAEAKETALSSILARLVVKFVAHKALWVGLVEALADCDALMSLAAHAMAPPDGGPMCRPCLVPPRRDSSGPGAVFDAVALRHPAGVSGRNNGAFVPNDVRLGGSAAAAGGEAAPPFILLSGPNMGGKSTLLRQTCLAAILAQVGAWVPAESLTLSPVDSLFVRMGARDSIMTGQSTFFIELAETAAMLARATPNSLVVLDELGRGTATLDGAAVAGAVLAHLAGAVGCRGLFATHYHHLSDEHAGDSRVAVMHMACAVEGAEEPEAAPAGKAAEAQGGEEVTFLYRLTPGACPKSYGTNVARLAGLPPAVVTRAAEVSATWDRERPAGGELGRLLASVVACVGGGQAAEGAMEVDVDVAKLQQLQAAAAAAVASA</sequence>
<dbReference type="Pfam" id="PF01624">
    <property type="entry name" value="MutS_I"/>
    <property type="match status" value="1"/>
</dbReference>
<feature type="compositionally biased region" description="Pro residues" evidence="7">
    <location>
        <begin position="91"/>
        <end position="101"/>
    </location>
</feature>
<dbReference type="PIRSF" id="PIRSF037677">
    <property type="entry name" value="DNA_mis_repair_Msh6"/>
    <property type="match status" value="1"/>
</dbReference>
<dbReference type="SMART" id="SM00534">
    <property type="entry name" value="MUTSac"/>
    <property type="match status" value="1"/>
</dbReference>
<feature type="compositionally biased region" description="Low complexity" evidence="7">
    <location>
        <begin position="42"/>
        <end position="63"/>
    </location>
</feature>
<evidence type="ECO:0000259" key="8">
    <source>
        <dbReference type="PROSITE" id="PS00486"/>
    </source>
</evidence>
<dbReference type="SMART" id="SM00533">
    <property type="entry name" value="MUTSd"/>
    <property type="match status" value="1"/>
</dbReference>
<dbReference type="SUPFAM" id="SSF52540">
    <property type="entry name" value="P-loop containing nucleoside triphosphate hydrolases"/>
    <property type="match status" value="1"/>
</dbReference>
<dbReference type="GO" id="GO:0006298">
    <property type="term" value="P:mismatch repair"/>
    <property type="evidence" value="ECO:0007669"/>
    <property type="project" value="InterPro"/>
</dbReference>
<dbReference type="FunFam" id="1.10.1420.10:FF:000005">
    <property type="entry name" value="DNA mismatch repair protein"/>
    <property type="match status" value="1"/>
</dbReference>
<comment type="similarity">
    <text evidence="1 6">Belongs to the DNA mismatch repair MutS family.</text>
</comment>
<accession>A0A835SIW6</accession>